<organism evidence="6 7">
    <name type="scientific">Maccoyibacter intestinihominis</name>
    <dbReference type="NCBI Taxonomy" id="3133499"/>
    <lineage>
        <taxon>Bacteria</taxon>
        <taxon>Bacillati</taxon>
        <taxon>Bacillota</taxon>
        <taxon>Clostridia</taxon>
        <taxon>Lachnospirales</taxon>
        <taxon>Lachnospiraceae</taxon>
        <taxon>Maccoyibacter</taxon>
    </lineage>
</organism>
<dbReference type="InterPro" id="IPR024688">
    <property type="entry name" value="Mac_dom"/>
</dbReference>
<dbReference type="SUPFAM" id="SSF51161">
    <property type="entry name" value="Trimeric LpxA-like enzymes"/>
    <property type="match status" value="1"/>
</dbReference>
<evidence type="ECO:0000313" key="6">
    <source>
        <dbReference type="EMBL" id="MEQ2557394.1"/>
    </source>
</evidence>
<keyword evidence="7" id="KW-1185">Reference proteome</keyword>
<evidence type="ECO:0000256" key="1">
    <source>
        <dbReference type="ARBA" id="ARBA00007274"/>
    </source>
</evidence>
<sequence length="346" mass="39046">MTEKEKMLAGMVYEAVLDEDLKEDRLKCKDLCFAANQLPPSKIKEQSEIFVSLFAKAGEGFYITTPFWCDYGYNIEIGKNFYSNHNCVILDCAKVTFGDNVFVGPNCCFATAEHPLDETERNRGLKTARPIQVGNSVWFGAGVTVLPGVTIGDNVVIGAGSIVTKDIPSNVVAVGNPARVIRSLENSGLYRIVPLKEVYAKDICGWKYEGEYSLYSYSSWEMAVRNHWEIADAKVRGQEYRGVLNKAGELTGYFKMHQDENGEVEIGLGMRPEECGQGKGADFVKTITDYVKKQYPESLVYLEVRLFNQRAVKCYEKAGYQVVCEHDSIKPWGIFRYKRMELKKED</sequence>
<dbReference type="InterPro" id="IPR000182">
    <property type="entry name" value="GNAT_dom"/>
</dbReference>
<evidence type="ECO:0000256" key="4">
    <source>
        <dbReference type="ARBA" id="ARBA00023315"/>
    </source>
</evidence>
<proteinExistence type="inferred from homology"/>
<dbReference type="InterPro" id="IPR001451">
    <property type="entry name" value="Hexapep"/>
</dbReference>
<comment type="caution">
    <text evidence="6">The sequence shown here is derived from an EMBL/GenBank/DDBJ whole genome shotgun (WGS) entry which is preliminary data.</text>
</comment>
<dbReference type="PANTHER" id="PTHR43017:SF1">
    <property type="entry name" value="ACETYLTRANSFERASE YJL218W-RELATED"/>
    <property type="match status" value="1"/>
</dbReference>
<protein>
    <submittedName>
        <fullName evidence="6">GNAT family N-acetyltransferase</fullName>
        <ecNumber evidence="6">2.3.1.-</ecNumber>
    </submittedName>
</protein>
<keyword evidence="3" id="KW-0677">Repeat</keyword>
<keyword evidence="4 6" id="KW-0012">Acyltransferase</keyword>
<accession>A0ABV1HCH5</accession>
<dbReference type="CDD" id="cd03357">
    <property type="entry name" value="LbH_MAT_GAT"/>
    <property type="match status" value="1"/>
</dbReference>
<dbReference type="GO" id="GO:0016746">
    <property type="term" value="F:acyltransferase activity"/>
    <property type="evidence" value="ECO:0007669"/>
    <property type="project" value="UniProtKB-KW"/>
</dbReference>
<dbReference type="EC" id="2.3.1.-" evidence="6"/>
<dbReference type="Pfam" id="PF00132">
    <property type="entry name" value="Hexapep"/>
    <property type="match status" value="1"/>
</dbReference>
<dbReference type="InterPro" id="IPR016181">
    <property type="entry name" value="Acyl_CoA_acyltransferase"/>
</dbReference>
<dbReference type="EMBL" id="JBBMEX010000005">
    <property type="protein sequence ID" value="MEQ2557394.1"/>
    <property type="molecule type" value="Genomic_DNA"/>
</dbReference>
<dbReference type="Pfam" id="PF12464">
    <property type="entry name" value="Mac"/>
    <property type="match status" value="1"/>
</dbReference>
<keyword evidence="2 6" id="KW-0808">Transferase</keyword>
<name>A0ABV1HCH5_9FIRM</name>
<comment type="similarity">
    <text evidence="1">Belongs to the transferase hexapeptide repeat family.</text>
</comment>
<dbReference type="PROSITE" id="PS51186">
    <property type="entry name" value="GNAT"/>
    <property type="match status" value="1"/>
</dbReference>
<dbReference type="Proteomes" id="UP001454489">
    <property type="component" value="Unassembled WGS sequence"/>
</dbReference>
<reference evidence="6 7" key="1">
    <citation type="submission" date="2024-03" db="EMBL/GenBank/DDBJ databases">
        <title>Human intestinal bacterial collection.</title>
        <authorList>
            <person name="Pauvert C."/>
            <person name="Hitch T.C.A."/>
            <person name="Clavel T."/>
        </authorList>
    </citation>
    <scope>NUCLEOTIDE SEQUENCE [LARGE SCALE GENOMIC DNA]</scope>
    <source>
        <strain evidence="6 7">CLA-AA-H185</strain>
    </source>
</reference>
<gene>
    <name evidence="6" type="ORF">WMO43_05870</name>
</gene>
<dbReference type="PANTHER" id="PTHR43017">
    <property type="entry name" value="GALACTOSIDE O-ACETYLTRANSFERASE"/>
    <property type="match status" value="1"/>
</dbReference>
<evidence type="ECO:0000313" key="7">
    <source>
        <dbReference type="Proteomes" id="UP001454489"/>
    </source>
</evidence>
<feature type="domain" description="N-acetyltransferase" evidence="5">
    <location>
        <begin position="190"/>
        <end position="341"/>
    </location>
</feature>
<dbReference type="SUPFAM" id="SSF55729">
    <property type="entry name" value="Acyl-CoA N-acyltransferases (Nat)"/>
    <property type="match status" value="1"/>
</dbReference>
<evidence type="ECO:0000256" key="2">
    <source>
        <dbReference type="ARBA" id="ARBA00022679"/>
    </source>
</evidence>
<dbReference type="Gene3D" id="3.40.630.30">
    <property type="match status" value="1"/>
</dbReference>
<dbReference type="Gene3D" id="2.160.10.10">
    <property type="entry name" value="Hexapeptide repeat proteins"/>
    <property type="match status" value="1"/>
</dbReference>
<evidence type="ECO:0000259" key="5">
    <source>
        <dbReference type="PROSITE" id="PS51186"/>
    </source>
</evidence>
<evidence type="ECO:0000256" key="3">
    <source>
        <dbReference type="ARBA" id="ARBA00022737"/>
    </source>
</evidence>
<dbReference type="SMART" id="SM01266">
    <property type="entry name" value="Mac"/>
    <property type="match status" value="1"/>
</dbReference>
<dbReference type="RefSeq" id="WP_353530554.1">
    <property type="nucleotide sequence ID" value="NZ_JBBMEX010000005.1"/>
</dbReference>
<dbReference type="InterPro" id="IPR039369">
    <property type="entry name" value="LacA-like"/>
</dbReference>
<dbReference type="Pfam" id="PF00583">
    <property type="entry name" value="Acetyltransf_1"/>
    <property type="match status" value="1"/>
</dbReference>
<dbReference type="InterPro" id="IPR011004">
    <property type="entry name" value="Trimer_LpxA-like_sf"/>
</dbReference>